<dbReference type="AlphaFoldDB" id="A0A317XDH8"/>
<name>A0A317XDH8_9EURO</name>
<reference evidence="2 3" key="1">
    <citation type="submission" date="2016-12" db="EMBL/GenBank/DDBJ databases">
        <title>The genomes of Aspergillus section Nigri reveals drivers in fungal speciation.</title>
        <authorList>
            <consortium name="DOE Joint Genome Institute"/>
            <person name="Vesth T.C."/>
            <person name="Nybo J."/>
            <person name="Theobald S."/>
            <person name="Brandl J."/>
            <person name="Frisvad J.C."/>
            <person name="Nielsen K.F."/>
            <person name="Lyhne E.K."/>
            <person name="Kogle M.E."/>
            <person name="Kuo A."/>
            <person name="Riley R."/>
            <person name="Clum A."/>
            <person name="Nolan M."/>
            <person name="Lipzen A."/>
            <person name="Salamov A."/>
            <person name="Henrissat B."/>
            <person name="Wiebenga A."/>
            <person name="De Vries R.P."/>
            <person name="Grigoriev I.V."/>
            <person name="Mortensen U.H."/>
            <person name="Andersen M.R."/>
            <person name="Baker S.E."/>
        </authorList>
    </citation>
    <scope>NUCLEOTIDE SEQUENCE [LARGE SCALE GENOMIC DNA]</scope>
    <source>
        <strain evidence="2 3">CBS 115572</strain>
    </source>
</reference>
<keyword evidence="3" id="KW-1185">Reference proteome</keyword>
<accession>A0A317XDH8</accession>
<dbReference type="RefSeq" id="XP_025471351.1">
    <property type="nucleotide sequence ID" value="XM_025616598.1"/>
</dbReference>
<feature type="region of interest" description="Disordered" evidence="1">
    <location>
        <begin position="327"/>
        <end position="363"/>
    </location>
</feature>
<evidence type="ECO:0000313" key="3">
    <source>
        <dbReference type="Proteomes" id="UP000246702"/>
    </source>
</evidence>
<dbReference type="OrthoDB" id="5431239at2759"/>
<organism evidence="2 3">
    <name type="scientific">Aspergillus sclerotioniger CBS 115572</name>
    <dbReference type="NCBI Taxonomy" id="1450535"/>
    <lineage>
        <taxon>Eukaryota</taxon>
        <taxon>Fungi</taxon>
        <taxon>Dikarya</taxon>
        <taxon>Ascomycota</taxon>
        <taxon>Pezizomycotina</taxon>
        <taxon>Eurotiomycetes</taxon>
        <taxon>Eurotiomycetidae</taxon>
        <taxon>Eurotiales</taxon>
        <taxon>Aspergillaceae</taxon>
        <taxon>Aspergillus</taxon>
        <taxon>Aspergillus subgen. Circumdati</taxon>
    </lineage>
</organism>
<protein>
    <submittedName>
        <fullName evidence="2">Uncharacterized protein</fullName>
    </submittedName>
</protein>
<evidence type="ECO:0000313" key="2">
    <source>
        <dbReference type="EMBL" id="PWY94590.1"/>
    </source>
</evidence>
<feature type="compositionally biased region" description="Basic and acidic residues" evidence="1">
    <location>
        <begin position="177"/>
        <end position="195"/>
    </location>
</feature>
<evidence type="ECO:0000256" key="1">
    <source>
        <dbReference type="SAM" id="MobiDB-lite"/>
    </source>
</evidence>
<comment type="caution">
    <text evidence="2">The sequence shown here is derived from an EMBL/GenBank/DDBJ whole genome shotgun (WGS) entry which is preliminary data.</text>
</comment>
<dbReference type="GeneID" id="37118741"/>
<feature type="region of interest" description="Disordered" evidence="1">
    <location>
        <begin position="177"/>
        <end position="201"/>
    </location>
</feature>
<sequence length="1018" mass="114442">MGDITLEHQMCIHAPYHAFTLQEPPNGANICGMTKEELVKILRKKRSPYRKLQEFHSWGYAHWGHNLRFKDVRISMLLRIIFNQDPKHQPRSWYELNDFTRDAGPRLLKPAVVTGEFLPISWHYPDPPERAAQVEPSFARPIDAPPSISDAYLERMALPAMREQQISEQASAYENERQQAEASHHLEALGPKERVSQTNNDLGSDHLEAQFISINPLQDNLGISIQGNEYSPDVYSAGHLHVRGPENPPAGSQSFPGPNIELPAKHTTIAPRKRRITAGIMNMTENAPIAEAESFAGPSAEHPGMRITMPQGKSGIAGEKMRMTESAPIAEDSDMEDDRADGRSSAGPSIEPPAKRITMAPRMSRAANDYDMRGENRGEIHRNARVPAVDREAHLPIAEEIERVLMRSAYSELERHPTAASLEAARPHFTATEESALRIAICGLFPITSQVKLAQDPKATYNLRLATDGYTYPYRGRGPEWCNFSSAVDCAIVAGRLLDAGSTNIDRKRQGWQDRFTDVEKAFIEATDVNWDVLISEESVSHRDRFLHFLLPDPSADAQQESIETLRDIWNTCTQNFDQFRLTYTETRSPCKCDASEVTKVSCESTSVRPCGPPSGHENMEMQDVLSRDFSRQRYRRCEWCGKNLVAYSRRYQKLPLRLAVELPPGIFVHSHTQDLTFTYRDEQERQYKVTYRWLGGIYCDDSQMRLFWTDAKRGEHDNTGSLRMYDSREISGLIVGGIAPADLTDRVPEKYWRGKQVPLLFYERIMNPDTEDFRVALSAVNNMLQYIEQGDLILQQNPGWAPSGRPRGQDVYPWGPILNPPGKNFSLLTRRRTNPAPSTRIRTPVQEQPTGMHAPFSIPNRVPALAGSAFPPMAQFLASNTMMDTTDVMMTSPSNLTNPIRGPQSPRPAPFLHADYTNTPQVPGPNSAPSASGTFPSYLSTPEFSPFGVGGLDHSPFYGQYPTAMDTQQVSPVHSAQRINRSNIMSAFNENAFNANAYDANACHFSTTSTPTRPWRY</sequence>
<dbReference type="STRING" id="1450535.A0A317XDH8"/>
<proteinExistence type="predicted"/>
<gene>
    <name evidence="2" type="ORF">BO94DRAFT_610007</name>
</gene>
<dbReference type="EMBL" id="MSFK01000004">
    <property type="protein sequence ID" value="PWY94590.1"/>
    <property type="molecule type" value="Genomic_DNA"/>
</dbReference>
<dbReference type="Proteomes" id="UP000246702">
    <property type="component" value="Unassembled WGS sequence"/>
</dbReference>